<feature type="region of interest" description="Disordered" evidence="1">
    <location>
        <begin position="1"/>
        <end position="21"/>
    </location>
</feature>
<name>A0A6G1DLE6_9ORYZ</name>
<organism evidence="2 3">
    <name type="scientific">Oryza meyeriana var. granulata</name>
    <dbReference type="NCBI Taxonomy" id="110450"/>
    <lineage>
        <taxon>Eukaryota</taxon>
        <taxon>Viridiplantae</taxon>
        <taxon>Streptophyta</taxon>
        <taxon>Embryophyta</taxon>
        <taxon>Tracheophyta</taxon>
        <taxon>Spermatophyta</taxon>
        <taxon>Magnoliopsida</taxon>
        <taxon>Liliopsida</taxon>
        <taxon>Poales</taxon>
        <taxon>Poaceae</taxon>
        <taxon>BOP clade</taxon>
        <taxon>Oryzoideae</taxon>
        <taxon>Oryzeae</taxon>
        <taxon>Oryzinae</taxon>
        <taxon>Oryza</taxon>
        <taxon>Oryza meyeriana</taxon>
    </lineage>
</organism>
<proteinExistence type="predicted"/>
<comment type="caution">
    <text evidence="2">The sequence shown here is derived from an EMBL/GenBank/DDBJ whole genome shotgun (WGS) entry which is preliminary data.</text>
</comment>
<evidence type="ECO:0000313" key="3">
    <source>
        <dbReference type="Proteomes" id="UP000479710"/>
    </source>
</evidence>
<accession>A0A6G1DLE6</accession>
<evidence type="ECO:0000256" key="1">
    <source>
        <dbReference type="SAM" id="MobiDB-lite"/>
    </source>
</evidence>
<gene>
    <name evidence="2" type="ORF">E2562_020410</name>
</gene>
<feature type="region of interest" description="Disordered" evidence="1">
    <location>
        <begin position="60"/>
        <end position="117"/>
    </location>
</feature>
<feature type="compositionally biased region" description="Basic and acidic residues" evidence="1">
    <location>
        <begin position="103"/>
        <end position="113"/>
    </location>
</feature>
<dbReference type="EMBL" id="SPHZ02000006">
    <property type="protein sequence ID" value="KAF0913259.1"/>
    <property type="molecule type" value="Genomic_DNA"/>
</dbReference>
<dbReference type="Proteomes" id="UP000479710">
    <property type="component" value="Unassembled WGS sequence"/>
</dbReference>
<evidence type="ECO:0000313" key="2">
    <source>
        <dbReference type="EMBL" id="KAF0913259.1"/>
    </source>
</evidence>
<feature type="compositionally biased region" description="Polar residues" evidence="1">
    <location>
        <begin position="69"/>
        <end position="81"/>
    </location>
</feature>
<feature type="compositionally biased region" description="Basic and acidic residues" evidence="1">
    <location>
        <begin position="9"/>
        <end position="18"/>
    </location>
</feature>
<dbReference type="OrthoDB" id="694174at2759"/>
<protein>
    <recommendedName>
        <fullName evidence="4">Protein FAR1-RELATED SEQUENCE</fullName>
    </recommendedName>
</protein>
<reference evidence="2 3" key="1">
    <citation type="submission" date="2019-11" db="EMBL/GenBank/DDBJ databases">
        <title>Whole genome sequence of Oryza granulata.</title>
        <authorList>
            <person name="Li W."/>
        </authorList>
    </citation>
    <scope>NUCLEOTIDE SEQUENCE [LARGE SCALE GENOMIC DNA]</scope>
    <source>
        <strain evidence="3">cv. Menghai</strain>
        <tissue evidence="2">Leaf</tissue>
    </source>
</reference>
<keyword evidence="3" id="KW-1185">Reference proteome</keyword>
<evidence type="ECO:0008006" key="4">
    <source>
        <dbReference type="Google" id="ProtNLM"/>
    </source>
</evidence>
<dbReference type="AlphaFoldDB" id="A0A6G1DLE6"/>
<sequence length="156" mass="17558">MKTKINMTFDRRDRKTVDPDGVQESYRTNMLMVERLAIAKEGRKSKVAFDQAIRVLKGLRKQVKEIPADTTTTGDNQNSSMEEGDDVATLGRKMSRAAPSKSKTKDSASKPSEKVVLGMKGKKVCNRECGWCGEEDGHYSTTYIKNPNNFDKVQKY</sequence>